<evidence type="ECO:0000313" key="2">
    <source>
        <dbReference type="Proteomes" id="UP000230719"/>
    </source>
</evidence>
<evidence type="ECO:0000313" key="1">
    <source>
        <dbReference type="EMBL" id="PIM93073.1"/>
    </source>
</evidence>
<comment type="caution">
    <text evidence="1">The sequence shown here is derived from an EMBL/GenBank/DDBJ whole genome shotgun (WGS) entry which is preliminary data.</text>
</comment>
<reference evidence="1 2" key="1">
    <citation type="submission" date="2017-08" db="EMBL/GenBank/DDBJ databases">
        <title>Analysis of Fusobacterium persistence and antibiotic response in human colorectal.</title>
        <authorList>
            <person name="Bullman S."/>
        </authorList>
    </citation>
    <scope>NUCLEOTIDE SEQUENCE [LARGE SCALE GENOMIC DNA]</scope>
    <source>
        <strain evidence="1 2">P2_CP</strain>
    </source>
</reference>
<name>A0A2G9FM62_9FUSO</name>
<organism evidence="1 2">
    <name type="scientific">Fusobacterium animalis</name>
    <dbReference type="NCBI Taxonomy" id="76859"/>
    <lineage>
        <taxon>Bacteria</taxon>
        <taxon>Fusobacteriati</taxon>
        <taxon>Fusobacteriota</taxon>
        <taxon>Fusobacteriia</taxon>
        <taxon>Fusobacteriales</taxon>
        <taxon>Fusobacteriaceae</taxon>
        <taxon>Fusobacterium</taxon>
    </lineage>
</organism>
<gene>
    <name evidence="1" type="ORF">CI114_02640</name>
</gene>
<accession>A0A2G9FM62</accession>
<dbReference type="RefSeq" id="WP_158410092.1">
    <property type="nucleotide sequence ID" value="NZ_CP056023.1"/>
</dbReference>
<dbReference type="Proteomes" id="UP000230719">
    <property type="component" value="Unassembled WGS sequence"/>
</dbReference>
<sequence>MFLNEKQAQYLLKHLEVSQENSFAYKFHQNGDITQKEIEDLLHFDKSLKHLYGEEYGIINTEELLILKNNKK</sequence>
<dbReference type="AlphaFoldDB" id="A0A2G9FM62"/>
<dbReference type="EMBL" id="NPND01000005">
    <property type="protein sequence ID" value="PIM93073.1"/>
    <property type="molecule type" value="Genomic_DNA"/>
</dbReference>
<protein>
    <submittedName>
        <fullName evidence="1">Uncharacterized protein</fullName>
    </submittedName>
</protein>
<proteinExistence type="predicted"/>